<dbReference type="OMA" id="DIKCHIS"/>
<dbReference type="PANTHER" id="PTHR15949">
    <property type="entry name" value="TESTIS-EXPRESSED PROTEIN 264"/>
    <property type="match status" value="1"/>
</dbReference>
<gene>
    <name evidence="2" type="primary">Contig2225.g2392</name>
    <name evidence="2" type="ORF">STYLEM_19379</name>
</gene>
<sequence>MDTILLICLSIIVLILSFAIWIGVFKEVTIKEELFHGGTFIYKDIKCHISQIGQAFNSMFRDQEKYKEHQVRKFTFPALGIYYDDPHNLVDPTQNRSSVGFLVQYKDDKVVEFYQNLGYKIKVLPQTKSIYGDFPCKLRLSCMIGAQKFYPASLKYMGQNKERLGSQMNELSGSAELIQDGKIKYYFPLENKKDFYLTPDPRPEQKNLYKYKDQIEKSSKKNQ</sequence>
<protein>
    <submittedName>
        <fullName evidence="2">Uncharacterized protein</fullName>
    </submittedName>
</protein>
<evidence type="ECO:0000313" key="3">
    <source>
        <dbReference type="Proteomes" id="UP000039865"/>
    </source>
</evidence>
<organism evidence="2 3">
    <name type="scientific">Stylonychia lemnae</name>
    <name type="common">Ciliate</name>
    <dbReference type="NCBI Taxonomy" id="5949"/>
    <lineage>
        <taxon>Eukaryota</taxon>
        <taxon>Sar</taxon>
        <taxon>Alveolata</taxon>
        <taxon>Ciliophora</taxon>
        <taxon>Intramacronucleata</taxon>
        <taxon>Spirotrichea</taxon>
        <taxon>Stichotrichia</taxon>
        <taxon>Sporadotrichida</taxon>
        <taxon>Oxytrichidae</taxon>
        <taxon>Stylonychinae</taxon>
        <taxon>Stylonychia</taxon>
    </lineage>
</organism>
<feature type="region of interest" description="Disordered" evidence="1">
    <location>
        <begin position="197"/>
        <end position="223"/>
    </location>
</feature>
<reference evidence="2 3" key="1">
    <citation type="submission" date="2014-06" db="EMBL/GenBank/DDBJ databases">
        <authorList>
            <person name="Swart Estienne"/>
        </authorList>
    </citation>
    <scope>NUCLEOTIDE SEQUENCE [LARGE SCALE GENOMIC DNA]</scope>
    <source>
        <strain evidence="2 3">130c</strain>
    </source>
</reference>
<dbReference type="Proteomes" id="UP000039865">
    <property type="component" value="Unassembled WGS sequence"/>
</dbReference>
<keyword evidence="3" id="KW-1185">Reference proteome</keyword>
<name>A0A078B9J7_STYLE</name>
<dbReference type="EMBL" id="CCKQ01018283">
    <property type="protein sequence ID" value="CDW90238.1"/>
    <property type="molecule type" value="Genomic_DNA"/>
</dbReference>
<proteinExistence type="predicted"/>
<dbReference type="AlphaFoldDB" id="A0A078B9J7"/>
<dbReference type="PANTHER" id="PTHR15949:SF3">
    <property type="entry name" value="TESTIS-EXPRESSED PROTEIN 264"/>
    <property type="match status" value="1"/>
</dbReference>
<evidence type="ECO:0000256" key="1">
    <source>
        <dbReference type="SAM" id="MobiDB-lite"/>
    </source>
</evidence>
<accession>A0A078B9J7</accession>
<dbReference type="InParanoid" id="A0A078B9J7"/>
<evidence type="ECO:0000313" key="2">
    <source>
        <dbReference type="EMBL" id="CDW90238.1"/>
    </source>
</evidence>
<dbReference type="OrthoDB" id="2140079at2759"/>